<protein>
    <submittedName>
        <fullName evidence="1">Ethanolamine ammonia-lyase reactivating factor EutA</fullName>
    </submittedName>
</protein>
<dbReference type="EMBL" id="JACRSQ010000003">
    <property type="protein sequence ID" value="MBC8542566.1"/>
    <property type="molecule type" value="Genomic_DNA"/>
</dbReference>
<dbReference type="Proteomes" id="UP000657006">
    <property type="component" value="Unassembled WGS sequence"/>
</dbReference>
<dbReference type="Pfam" id="PF06277">
    <property type="entry name" value="EutA"/>
    <property type="match status" value="1"/>
</dbReference>
<dbReference type="AlphaFoldDB" id="A0A926DQA5"/>
<dbReference type="Gene3D" id="3.30.420.40">
    <property type="match status" value="1"/>
</dbReference>
<evidence type="ECO:0000313" key="1">
    <source>
        <dbReference type="EMBL" id="MBC8542566.1"/>
    </source>
</evidence>
<dbReference type="PIRSF" id="PIRSF012293">
    <property type="entry name" value="EutA"/>
    <property type="match status" value="1"/>
</dbReference>
<dbReference type="InterPro" id="IPR043129">
    <property type="entry name" value="ATPase_NBD"/>
</dbReference>
<dbReference type="RefSeq" id="WP_177713555.1">
    <property type="nucleotide sequence ID" value="NZ_JACRSQ010000003.1"/>
</dbReference>
<sequence>MADLETIISAGIDIGTTTTQLVFSRLTLNNTRGYGVTPKIEIVQKELLYQSRVYFTPLKSQDEIDGPAVGRIIKREYERAGLTPAMIHTGAVIITGETSRKQNARSVCREISEIAGDFVVAAAGPDLEAILAGKGAGCQEISQMPENLGKICCNLDIGGGTTNLACFSGGTVVSTGCFDIGGRLIRLDQQNRITYIADKLKGLLEQEGIFIKAGDHLSAAMAERICELLCQILLSAVGLGPKTKYMVDMATNHGIHVQPELFTFSGGVADCIGQPWDDFAFGDIGVILGRVLRRSEFFKDGRTVAAAQTLRATVIGAGACSMLLSGSTIEYQNGGFPRKNIPVRRLSLAEKTEIEDFAQQMQRSIQAADLLGNSPICAVSFHGLKTPSFGEIERLAEEIVKAESALAYDGPIIIVMEEDMGKALGQALKRRLKKGRAFICVDGVACYDGDFIDIGPPVANGKAVPVVVKTLVFQ</sequence>
<accession>A0A926DQA5</accession>
<dbReference type="PANTHER" id="PTHR32432:SF13">
    <property type="entry name" value="ETHANOLAMINE AMMONIA-LYASE REACTIVASE EUTA"/>
    <property type="match status" value="1"/>
</dbReference>
<reference evidence="1" key="1">
    <citation type="submission" date="2020-08" db="EMBL/GenBank/DDBJ databases">
        <title>Genome public.</title>
        <authorList>
            <person name="Liu C."/>
            <person name="Sun Q."/>
        </authorList>
    </citation>
    <scope>NUCLEOTIDE SEQUENCE</scope>
    <source>
        <strain evidence="1">NSJ-32</strain>
    </source>
</reference>
<proteinExistence type="predicted"/>
<organism evidence="1 2">
    <name type="scientific">Bianquea renquensis</name>
    <dbReference type="NCBI Taxonomy" id="2763661"/>
    <lineage>
        <taxon>Bacteria</taxon>
        <taxon>Bacillati</taxon>
        <taxon>Bacillota</taxon>
        <taxon>Clostridia</taxon>
        <taxon>Eubacteriales</taxon>
        <taxon>Bianqueaceae</taxon>
        <taxon>Bianquea</taxon>
    </lineage>
</organism>
<gene>
    <name evidence="1" type="ORF">H8730_03260</name>
</gene>
<dbReference type="InterPro" id="IPR050696">
    <property type="entry name" value="FtsA/MreB"/>
</dbReference>
<keyword evidence="2" id="KW-1185">Reference proteome</keyword>
<name>A0A926DQA5_9FIRM</name>
<dbReference type="SUPFAM" id="SSF53067">
    <property type="entry name" value="Actin-like ATPase domain"/>
    <property type="match status" value="1"/>
</dbReference>
<dbReference type="PANTHER" id="PTHR32432">
    <property type="entry name" value="CELL DIVISION PROTEIN FTSA-RELATED"/>
    <property type="match status" value="1"/>
</dbReference>
<dbReference type="InterPro" id="IPR009377">
    <property type="entry name" value="EutA"/>
</dbReference>
<evidence type="ECO:0000313" key="2">
    <source>
        <dbReference type="Proteomes" id="UP000657006"/>
    </source>
</evidence>
<comment type="caution">
    <text evidence="1">The sequence shown here is derived from an EMBL/GenBank/DDBJ whole genome shotgun (WGS) entry which is preliminary data.</text>
</comment>